<dbReference type="InterPro" id="IPR000835">
    <property type="entry name" value="HTH_MarR-typ"/>
</dbReference>
<sequence>MHKNEFVKARLNIHYTHNQLKQHLEKELKPLDLPLNQFSVLNILKEAYPNCSSVNCIKEKMIDKNSDVSRLVDRLLNKKLVIRKECKTDRRQKEIQISQLGIKLIEKIGCQEKLLSTKINHLSLEEVTQLNQLLEKIKE</sequence>
<name>A0ABW2Z850_9FLAO</name>
<dbReference type="Gene3D" id="1.10.10.10">
    <property type="entry name" value="Winged helix-like DNA-binding domain superfamily/Winged helix DNA-binding domain"/>
    <property type="match status" value="1"/>
</dbReference>
<dbReference type="PRINTS" id="PR00598">
    <property type="entry name" value="HTHMARR"/>
</dbReference>
<dbReference type="InterPro" id="IPR039422">
    <property type="entry name" value="MarR/SlyA-like"/>
</dbReference>
<dbReference type="PROSITE" id="PS50995">
    <property type="entry name" value="HTH_MARR_2"/>
    <property type="match status" value="1"/>
</dbReference>
<protein>
    <submittedName>
        <fullName evidence="2">MarR family winged helix-turn-helix transcriptional regulator</fullName>
    </submittedName>
</protein>
<dbReference type="SUPFAM" id="SSF46785">
    <property type="entry name" value="Winged helix' DNA-binding domain"/>
    <property type="match status" value="1"/>
</dbReference>
<dbReference type="PANTHER" id="PTHR33164:SF43">
    <property type="entry name" value="HTH-TYPE TRANSCRIPTIONAL REPRESSOR YETL"/>
    <property type="match status" value="1"/>
</dbReference>
<dbReference type="SMART" id="SM00347">
    <property type="entry name" value="HTH_MARR"/>
    <property type="match status" value="1"/>
</dbReference>
<evidence type="ECO:0000259" key="1">
    <source>
        <dbReference type="PROSITE" id="PS50995"/>
    </source>
</evidence>
<accession>A0ABW2Z850</accession>
<evidence type="ECO:0000313" key="2">
    <source>
        <dbReference type="EMBL" id="MFD0762504.1"/>
    </source>
</evidence>
<dbReference type="EMBL" id="JBHTIC010000008">
    <property type="protein sequence ID" value="MFD0762504.1"/>
    <property type="molecule type" value="Genomic_DNA"/>
</dbReference>
<comment type="caution">
    <text evidence="2">The sequence shown here is derived from an EMBL/GenBank/DDBJ whole genome shotgun (WGS) entry which is preliminary data.</text>
</comment>
<dbReference type="Proteomes" id="UP001597032">
    <property type="component" value="Unassembled WGS sequence"/>
</dbReference>
<dbReference type="RefSeq" id="WP_298263170.1">
    <property type="nucleotide sequence ID" value="NZ_JBHTIC010000008.1"/>
</dbReference>
<organism evidence="2 3">
    <name type="scientific">Lutibacter aestuarii</name>
    <dbReference type="NCBI Taxonomy" id="861111"/>
    <lineage>
        <taxon>Bacteria</taxon>
        <taxon>Pseudomonadati</taxon>
        <taxon>Bacteroidota</taxon>
        <taxon>Flavobacteriia</taxon>
        <taxon>Flavobacteriales</taxon>
        <taxon>Flavobacteriaceae</taxon>
        <taxon>Lutibacter</taxon>
    </lineage>
</organism>
<reference evidence="3" key="1">
    <citation type="journal article" date="2019" name="Int. J. Syst. Evol. Microbiol.">
        <title>The Global Catalogue of Microorganisms (GCM) 10K type strain sequencing project: providing services to taxonomists for standard genome sequencing and annotation.</title>
        <authorList>
            <consortium name="The Broad Institute Genomics Platform"/>
            <consortium name="The Broad Institute Genome Sequencing Center for Infectious Disease"/>
            <person name="Wu L."/>
            <person name="Ma J."/>
        </authorList>
    </citation>
    <scope>NUCLEOTIDE SEQUENCE [LARGE SCALE GENOMIC DNA]</scope>
    <source>
        <strain evidence="3">CCUG 60022</strain>
    </source>
</reference>
<dbReference type="InterPro" id="IPR036388">
    <property type="entry name" value="WH-like_DNA-bd_sf"/>
</dbReference>
<evidence type="ECO:0000313" key="3">
    <source>
        <dbReference type="Proteomes" id="UP001597032"/>
    </source>
</evidence>
<proteinExistence type="predicted"/>
<feature type="domain" description="HTH marR-type" evidence="1">
    <location>
        <begin position="1"/>
        <end position="139"/>
    </location>
</feature>
<dbReference type="PANTHER" id="PTHR33164">
    <property type="entry name" value="TRANSCRIPTIONAL REGULATOR, MARR FAMILY"/>
    <property type="match status" value="1"/>
</dbReference>
<gene>
    <name evidence="2" type="ORF">ACFQZW_10455</name>
</gene>
<keyword evidence="3" id="KW-1185">Reference proteome</keyword>
<dbReference type="InterPro" id="IPR036390">
    <property type="entry name" value="WH_DNA-bd_sf"/>
</dbReference>